<dbReference type="Pfam" id="PF17517">
    <property type="entry name" value="IgGFc_binding"/>
    <property type="match status" value="1"/>
</dbReference>
<dbReference type="Gene3D" id="3.90.550.10">
    <property type="entry name" value="Spore Coat Polysaccharide Biosynthesis Protein SpsA, Chain A"/>
    <property type="match status" value="1"/>
</dbReference>
<feature type="domain" description="Galactosyltransferase C-terminal" evidence="4">
    <location>
        <begin position="182"/>
        <end position="242"/>
    </location>
</feature>
<dbReference type="InterPro" id="IPR027791">
    <property type="entry name" value="Galactosyl_T_C"/>
</dbReference>
<reference evidence="6" key="1">
    <citation type="submission" date="2019-08" db="EMBL/GenBank/DDBJ databases">
        <title>The improved chromosome-level genome for the pearl oyster Pinctada fucata martensii using PacBio sequencing and Hi-C.</title>
        <authorList>
            <person name="Zheng Z."/>
        </authorList>
    </citation>
    <scope>NUCLEOTIDE SEQUENCE</scope>
    <source>
        <strain evidence="6">ZZ-2019</strain>
        <tissue evidence="6">Adductor muscle</tissue>
    </source>
</reference>
<evidence type="ECO:0000259" key="3">
    <source>
        <dbReference type="Pfam" id="PF00535"/>
    </source>
</evidence>
<dbReference type="EMBL" id="VSWD01000007">
    <property type="protein sequence ID" value="KAK3097565.1"/>
    <property type="molecule type" value="Genomic_DNA"/>
</dbReference>
<comment type="caution">
    <text evidence="6">The sequence shown here is derived from an EMBL/GenBank/DDBJ whole genome shotgun (WGS) entry which is preliminary data.</text>
</comment>
<keyword evidence="2" id="KW-1015">Disulfide bond</keyword>
<dbReference type="InterPro" id="IPR001173">
    <property type="entry name" value="Glyco_trans_2-like"/>
</dbReference>
<accession>A0AA88Y3B0</accession>
<feature type="domain" description="IgGFc-binding protein N-terminal" evidence="5">
    <location>
        <begin position="534"/>
        <end position="827"/>
    </location>
</feature>
<dbReference type="PANTHER" id="PTHR11675">
    <property type="entry name" value="N-ACETYLGALACTOSAMINYLTRANSFERASE"/>
    <property type="match status" value="1"/>
</dbReference>
<keyword evidence="7" id="KW-1185">Reference proteome</keyword>
<dbReference type="Proteomes" id="UP001186944">
    <property type="component" value="Unassembled WGS sequence"/>
</dbReference>
<evidence type="ECO:0000313" key="6">
    <source>
        <dbReference type="EMBL" id="KAK3097565.1"/>
    </source>
</evidence>
<dbReference type="GO" id="GO:0004653">
    <property type="term" value="F:polypeptide N-acetylgalactosaminyltransferase activity"/>
    <property type="evidence" value="ECO:0007669"/>
    <property type="project" value="TreeGrafter"/>
</dbReference>
<protein>
    <submittedName>
        <fullName evidence="6">Uncharacterized protein</fullName>
    </submittedName>
</protein>
<dbReference type="AlphaFoldDB" id="A0AA88Y3B0"/>
<name>A0AA88Y3B0_PINIB</name>
<organism evidence="6 7">
    <name type="scientific">Pinctada imbricata</name>
    <name type="common">Atlantic pearl-oyster</name>
    <name type="synonym">Pinctada martensii</name>
    <dbReference type="NCBI Taxonomy" id="66713"/>
    <lineage>
        <taxon>Eukaryota</taxon>
        <taxon>Metazoa</taxon>
        <taxon>Spiralia</taxon>
        <taxon>Lophotrochozoa</taxon>
        <taxon>Mollusca</taxon>
        <taxon>Bivalvia</taxon>
        <taxon>Autobranchia</taxon>
        <taxon>Pteriomorphia</taxon>
        <taxon>Pterioida</taxon>
        <taxon>Pterioidea</taxon>
        <taxon>Pteriidae</taxon>
        <taxon>Pinctada</taxon>
    </lineage>
</organism>
<dbReference type="InterPro" id="IPR029044">
    <property type="entry name" value="Nucleotide-diphossugar_trans"/>
</dbReference>
<keyword evidence="1" id="KW-0808">Transferase</keyword>
<gene>
    <name evidence="6" type="ORF">FSP39_010886</name>
</gene>
<evidence type="ECO:0000259" key="4">
    <source>
        <dbReference type="Pfam" id="PF02709"/>
    </source>
</evidence>
<sequence length="843" mass="93908">MGNRCRLRTAICHASSKWCGYPGLRAHNPLTSPITQRSRRTYNCGVKQPPHYDLKHKLDMYVSYLPKVRLLRLPKSRGSSVSRQLGIDDAIFDIIVVMDSHFEVADGWYEPMAKRIMEDPSLLLVPVVDTINHATLQYFPSEIPNRHLDCTSFDFYLGQTRILMKEAYVDSLPKPIINPFKLAAFQGGYFMANKTVFQRLGGFDRGFGTWGGEQMELSFKYWMCAGGLELIPCSRAGHVYRTKVVWHDHIANETILNEYRVAEVWMDEYKHILFERAGNYTFKIGDVSARHEVRRRNNCTSFQTYLDTISQFVHQYVPRDLKASGVGCFINHFIGKDSADVYTLGCDNQGLVCGESGSKPIIIGKRQIATQGQKSACCTTDLCNEDLSLLAMKTERCEDKNAVECRISVESTNSTTEQACYDLDLSEDCKLTCGLCESGIAGTSFYVDFAKMDGNANGHIELLMVSTTSGQVDVSIPYLNISTTLTISAGLTKYSISKNVIPVNLHKEKKGVEIHSTVPISMFAMNVEGFNTDGYAVIPIQKLGTEHFVPSTVGENEVTILSPYANNAVSITLKLRYGSIYYNGKRYTNNQVINVDLNYLETFEINSYSQIAGTKITSTKPVAVVSGDRCTHLEGVGCDHLLDMIPSTKYYSTDFIIPQLYERKNSTVQIITSNPGNTVDVYETAGAKSIKQTLRSAGDHADVVIPGLATISATQGVLVTMFVHACCAPVYHEPFMMIVPGVDRYLPEYNFAVWDDGHNFQNHITIIIPQTNTLGLILNNNTVTPPPTVYKVNLKGVTYSVFDVSVTPGAHHLMHDQGQKFGLFVHGNRFSNGYGYSAGMSYN</sequence>
<dbReference type="PANTHER" id="PTHR11675:SF43">
    <property type="entry name" value="POLYPEPTIDE N-ACETYLGALACTOSAMINYLTRANSFERASE 1"/>
    <property type="match status" value="1"/>
</dbReference>
<dbReference type="SUPFAM" id="SSF53448">
    <property type="entry name" value="Nucleotide-diphospho-sugar transferases"/>
    <property type="match status" value="1"/>
</dbReference>
<evidence type="ECO:0000256" key="1">
    <source>
        <dbReference type="ARBA" id="ARBA00022679"/>
    </source>
</evidence>
<evidence type="ECO:0000313" key="7">
    <source>
        <dbReference type="Proteomes" id="UP001186944"/>
    </source>
</evidence>
<dbReference type="Pfam" id="PF02709">
    <property type="entry name" value="Glyco_transf_7C"/>
    <property type="match status" value="1"/>
</dbReference>
<dbReference type="GO" id="GO:0006493">
    <property type="term" value="P:protein O-linked glycosylation"/>
    <property type="evidence" value="ECO:0007669"/>
    <property type="project" value="TreeGrafter"/>
</dbReference>
<evidence type="ECO:0000256" key="2">
    <source>
        <dbReference type="ARBA" id="ARBA00023157"/>
    </source>
</evidence>
<dbReference type="InterPro" id="IPR035234">
    <property type="entry name" value="IgGFc-bd_N"/>
</dbReference>
<proteinExistence type="predicted"/>
<evidence type="ECO:0000259" key="5">
    <source>
        <dbReference type="Pfam" id="PF17517"/>
    </source>
</evidence>
<dbReference type="Pfam" id="PF00535">
    <property type="entry name" value="Glycos_transf_2"/>
    <property type="match status" value="1"/>
</dbReference>
<dbReference type="GO" id="GO:0005794">
    <property type="term" value="C:Golgi apparatus"/>
    <property type="evidence" value="ECO:0007669"/>
    <property type="project" value="TreeGrafter"/>
</dbReference>
<feature type="domain" description="Glycosyltransferase 2-like" evidence="3">
    <location>
        <begin position="56"/>
        <end position="150"/>
    </location>
</feature>